<accession>A0A517Z5V8</accession>
<sequence length="275" mass="30287">MRAFVDHGPLPVPSAVCERLLWSARQAEAENRPAGARAHLHAAVAVDPSPRSSIALARFAAEHESDHNAALRSLQQAWRTAQAAQHSGWTALCCRLLEAGYRFEGDLSGARQFEQLAISAWCDTLAVDATERPVSLEILRDAAAIAAHWKSWGAAATWLDEGLQHSDIAERGEWEINLGAACLKLGRWEGGRRHLLSGYAASRREGDNAGCGHALMTLGHGYGAKQMWLRAGRAFRAASRWLERAGDIEEARRADDYHREAARQMALERSVPEWN</sequence>
<keyword evidence="2" id="KW-1185">Reference proteome</keyword>
<dbReference type="Proteomes" id="UP000320496">
    <property type="component" value="Chromosome"/>
</dbReference>
<evidence type="ECO:0000313" key="1">
    <source>
        <dbReference type="EMBL" id="QDU37876.1"/>
    </source>
</evidence>
<dbReference type="AlphaFoldDB" id="A0A517Z5V8"/>
<gene>
    <name evidence="1" type="ORF">Mal4_21930</name>
</gene>
<dbReference type="InterPro" id="IPR011990">
    <property type="entry name" value="TPR-like_helical_dom_sf"/>
</dbReference>
<protein>
    <recommendedName>
        <fullName evidence="3">Tetratricopeptide repeat protein</fullName>
    </recommendedName>
</protein>
<proteinExistence type="predicted"/>
<dbReference type="Gene3D" id="1.25.40.10">
    <property type="entry name" value="Tetratricopeptide repeat domain"/>
    <property type="match status" value="1"/>
</dbReference>
<dbReference type="KEGG" id="mri:Mal4_21930"/>
<reference evidence="1 2" key="1">
    <citation type="submission" date="2019-02" db="EMBL/GenBank/DDBJ databases">
        <title>Deep-cultivation of Planctomycetes and their phenomic and genomic characterization uncovers novel biology.</title>
        <authorList>
            <person name="Wiegand S."/>
            <person name="Jogler M."/>
            <person name="Boedeker C."/>
            <person name="Pinto D."/>
            <person name="Vollmers J."/>
            <person name="Rivas-Marin E."/>
            <person name="Kohn T."/>
            <person name="Peeters S.H."/>
            <person name="Heuer A."/>
            <person name="Rast P."/>
            <person name="Oberbeckmann S."/>
            <person name="Bunk B."/>
            <person name="Jeske O."/>
            <person name="Meyerdierks A."/>
            <person name="Storesund J.E."/>
            <person name="Kallscheuer N."/>
            <person name="Luecker S."/>
            <person name="Lage O.M."/>
            <person name="Pohl T."/>
            <person name="Merkel B.J."/>
            <person name="Hornburger P."/>
            <person name="Mueller R.-W."/>
            <person name="Bruemmer F."/>
            <person name="Labrenz M."/>
            <person name="Spormann A.M."/>
            <person name="Op den Camp H."/>
            <person name="Overmann J."/>
            <person name="Amann R."/>
            <person name="Jetten M.S.M."/>
            <person name="Mascher T."/>
            <person name="Medema M.H."/>
            <person name="Devos D.P."/>
            <person name="Kaster A.-K."/>
            <person name="Ovreas L."/>
            <person name="Rohde M."/>
            <person name="Galperin M.Y."/>
            <person name="Jogler C."/>
        </authorList>
    </citation>
    <scope>NUCLEOTIDE SEQUENCE [LARGE SCALE GENOMIC DNA]</scope>
    <source>
        <strain evidence="1 2">Mal4</strain>
    </source>
</reference>
<evidence type="ECO:0000313" key="2">
    <source>
        <dbReference type="Proteomes" id="UP000320496"/>
    </source>
</evidence>
<organism evidence="1 2">
    <name type="scientific">Maioricimonas rarisocia</name>
    <dbReference type="NCBI Taxonomy" id="2528026"/>
    <lineage>
        <taxon>Bacteria</taxon>
        <taxon>Pseudomonadati</taxon>
        <taxon>Planctomycetota</taxon>
        <taxon>Planctomycetia</taxon>
        <taxon>Planctomycetales</taxon>
        <taxon>Planctomycetaceae</taxon>
        <taxon>Maioricimonas</taxon>
    </lineage>
</organism>
<evidence type="ECO:0008006" key="3">
    <source>
        <dbReference type="Google" id="ProtNLM"/>
    </source>
</evidence>
<dbReference type="RefSeq" id="WP_145369145.1">
    <property type="nucleotide sequence ID" value="NZ_CP036275.1"/>
</dbReference>
<dbReference type="EMBL" id="CP036275">
    <property type="protein sequence ID" value="QDU37876.1"/>
    <property type="molecule type" value="Genomic_DNA"/>
</dbReference>
<name>A0A517Z5V8_9PLAN</name>